<name>A0ACB9YKT3_9PEZI</name>
<evidence type="ECO:0000313" key="1">
    <source>
        <dbReference type="EMBL" id="KAI4859475.1"/>
    </source>
</evidence>
<evidence type="ECO:0000313" key="2">
    <source>
        <dbReference type="Proteomes" id="UP001497700"/>
    </source>
</evidence>
<organism evidence="1 2">
    <name type="scientific">Hypoxylon rubiginosum</name>
    <dbReference type="NCBI Taxonomy" id="110542"/>
    <lineage>
        <taxon>Eukaryota</taxon>
        <taxon>Fungi</taxon>
        <taxon>Dikarya</taxon>
        <taxon>Ascomycota</taxon>
        <taxon>Pezizomycotina</taxon>
        <taxon>Sordariomycetes</taxon>
        <taxon>Xylariomycetidae</taxon>
        <taxon>Xylariales</taxon>
        <taxon>Hypoxylaceae</taxon>
        <taxon>Hypoxylon</taxon>
    </lineage>
</organism>
<accession>A0ACB9YKT3</accession>
<comment type="caution">
    <text evidence="1">The sequence shown here is derived from an EMBL/GenBank/DDBJ whole genome shotgun (WGS) entry which is preliminary data.</text>
</comment>
<keyword evidence="2" id="KW-1185">Reference proteome</keyword>
<proteinExistence type="predicted"/>
<dbReference type="Proteomes" id="UP001497700">
    <property type="component" value="Unassembled WGS sequence"/>
</dbReference>
<dbReference type="EMBL" id="MU393631">
    <property type="protein sequence ID" value="KAI4859475.1"/>
    <property type="molecule type" value="Genomic_DNA"/>
</dbReference>
<reference evidence="1 2" key="1">
    <citation type="journal article" date="2022" name="New Phytol.">
        <title>Ecological generalism drives hyperdiversity of secondary metabolite gene clusters in xylarialean endophytes.</title>
        <authorList>
            <person name="Franco M.E.E."/>
            <person name="Wisecaver J.H."/>
            <person name="Arnold A.E."/>
            <person name="Ju Y.M."/>
            <person name="Slot J.C."/>
            <person name="Ahrendt S."/>
            <person name="Moore L.P."/>
            <person name="Eastman K.E."/>
            <person name="Scott K."/>
            <person name="Konkel Z."/>
            <person name="Mondo S.J."/>
            <person name="Kuo A."/>
            <person name="Hayes R.D."/>
            <person name="Haridas S."/>
            <person name="Andreopoulos B."/>
            <person name="Riley R."/>
            <person name="LaButti K."/>
            <person name="Pangilinan J."/>
            <person name="Lipzen A."/>
            <person name="Amirebrahimi M."/>
            <person name="Yan J."/>
            <person name="Adam C."/>
            <person name="Keymanesh K."/>
            <person name="Ng V."/>
            <person name="Louie K."/>
            <person name="Northen T."/>
            <person name="Drula E."/>
            <person name="Henrissat B."/>
            <person name="Hsieh H.M."/>
            <person name="Youens-Clark K."/>
            <person name="Lutzoni F."/>
            <person name="Miadlikowska J."/>
            <person name="Eastwood D.C."/>
            <person name="Hamelin R.C."/>
            <person name="Grigoriev I.V."/>
            <person name="U'Ren J.M."/>
        </authorList>
    </citation>
    <scope>NUCLEOTIDE SEQUENCE [LARGE SCALE GENOMIC DNA]</scope>
    <source>
        <strain evidence="1 2">CBS 119005</strain>
    </source>
</reference>
<sequence length="380" mass="42405">MASYPGIEKIRGDALKEVKNVESAFQKAGEKRFKIKGVLGEGTGGVALKMAMISKPSPTSQPVQEFILKRAYNTEQEAKLRKEIAFVQRFRGDMHVAQFFSLEGEPIDSISYLKGPTLLTEWIGNGTLKELIVKRADWGKPLPNRMLWRLFLCLCRMLIAMAWPSDRPPGTKRESERVPSPNENGKRPDKLELHHGDLNIQNILIGNLDLSEHAFVNTLIIIDFGASSIEEDETKAGQAAKVNISKMGEIMLNLIGGRVMKSAAGSSNMNFITVEGQNTIRSWARDLDGLNPVYKAPASTVAEHKDRMDNLDPDLRRLVIRCLATAMNNRPELEDLVEEVERNVSGKAATYYASYRYGSNETNSEVARIMKELLHDATTS</sequence>
<protein>
    <submittedName>
        <fullName evidence="1">Uncharacterized protein</fullName>
    </submittedName>
</protein>
<gene>
    <name evidence="1" type="ORF">F4820DRAFT_466968</name>
</gene>